<comment type="caution">
    <text evidence="1">The sequence shown here is derived from an EMBL/GenBank/DDBJ whole genome shotgun (WGS) entry which is preliminary data.</text>
</comment>
<keyword evidence="2" id="KW-1185">Reference proteome</keyword>
<sequence length="32" mass="3974">RILNICYYSKSISRRYLKILPVIKIQRFLYVI</sequence>
<proteinExistence type="predicted"/>
<accession>A0A6G0VJ73</accession>
<evidence type="ECO:0000313" key="2">
    <source>
        <dbReference type="Proteomes" id="UP000478052"/>
    </source>
</evidence>
<dbReference type="EMBL" id="VUJU01016235">
    <property type="protein sequence ID" value="KAF0690272.1"/>
    <property type="molecule type" value="Genomic_DNA"/>
</dbReference>
<gene>
    <name evidence="1" type="ORF">FWK35_00037108</name>
</gene>
<organism evidence="1 2">
    <name type="scientific">Aphis craccivora</name>
    <name type="common">Cowpea aphid</name>
    <dbReference type="NCBI Taxonomy" id="307492"/>
    <lineage>
        <taxon>Eukaryota</taxon>
        <taxon>Metazoa</taxon>
        <taxon>Ecdysozoa</taxon>
        <taxon>Arthropoda</taxon>
        <taxon>Hexapoda</taxon>
        <taxon>Insecta</taxon>
        <taxon>Pterygota</taxon>
        <taxon>Neoptera</taxon>
        <taxon>Paraneoptera</taxon>
        <taxon>Hemiptera</taxon>
        <taxon>Sternorrhyncha</taxon>
        <taxon>Aphidomorpha</taxon>
        <taxon>Aphidoidea</taxon>
        <taxon>Aphididae</taxon>
        <taxon>Aphidini</taxon>
        <taxon>Aphis</taxon>
        <taxon>Aphis</taxon>
    </lineage>
</organism>
<feature type="non-terminal residue" evidence="1">
    <location>
        <position position="1"/>
    </location>
</feature>
<name>A0A6G0VJ73_APHCR</name>
<dbReference type="Proteomes" id="UP000478052">
    <property type="component" value="Unassembled WGS sequence"/>
</dbReference>
<dbReference type="AlphaFoldDB" id="A0A6G0VJ73"/>
<evidence type="ECO:0000313" key="1">
    <source>
        <dbReference type="EMBL" id="KAF0690272.1"/>
    </source>
</evidence>
<protein>
    <submittedName>
        <fullName evidence="1">Uncharacterized protein</fullName>
    </submittedName>
</protein>
<reference evidence="1 2" key="1">
    <citation type="submission" date="2019-08" db="EMBL/GenBank/DDBJ databases">
        <title>Whole genome of Aphis craccivora.</title>
        <authorList>
            <person name="Voronova N.V."/>
            <person name="Shulinski R.S."/>
            <person name="Bandarenka Y.V."/>
            <person name="Zhorov D.G."/>
            <person name="Warner D."/>
        </authorList>
    </citation>
    <scope>NUCLEOTIDE SEQUENCE [LARGE SCALE GENOMIC DNA]</scope>
    <source>
        <strain evidence="1">180601</strain>
        <tissue evidence="1">Whole Body</tissue>
    </source>
</reference>